<sequence>MQTTVQVNPLYTTNNYDAHAAGWYVTSPSNSNLALRVQNTNLNIDGEIRLYNNASLSGPTGPSVFQGYDGSSWLNFNALTGPTGAAGLNFTNQVNFINTDNLEPISSNVTFGNIINTPFVNTALDISTVYARSLYGGNVTITSGNIIPSMQIMQNSNVITLTSQPIPYQWDFSSNAMITKYKSGSGDSVFKASGDVSKWLVKTGYNIVKGTAVRIDNSGSGTNSNIAIIPMSYLPSTHINPFANPANVIGIALENASGGNSCRVCTKGITTVVCTSYTSIDFVPTSSLSVVGLPGLVGCDGGVFCNGMIPAGEYIRAGFFLESDAGSSGIAGSGQYVLFNVDIRLSSG</sequence>
<dbReference type="AlphaFoldDB" id="A0A6C0HM91"/>
<accession>A0A6C0HM91</accession>
<organism evidence="1">
    <name type="scientific">viral metagenome</name>
    <dbReference type="NCBI Taxonomy" id="1070528"/>
    <lineage>
        <taxon>unclassified sequences</taxon>
        <taxon>metagenomes</taxon>
        <taxon>organismal metagenomes</taxon>
    </lineage>
</organism>
<name>A0A6C0HM91_9ZZZZ</name>
<proteinExistence type="predicted"/>
<protein>
    <submittedName>
        <fullName evidence="1">Uncharacterized protein</fullName>
    </submittedName>
</protein>
<dbReference type="EMBL" id="MN739983">
    <property type="protein sequence ID" value="QHT81490.1"/>
    <property type="molecule type" value="Genomic_DNA"/>
</dbReference>
<evidence type="ECO:0000313" key="1">
    <source>
        <dbReference type="EMBL" id="QHT81490.1"/>
    </source>
</evidence>
<reference evidence="1" key="1">
    <citation type="journal article" date="2020" name="Nature">
        <title>Giant virus diversity and host interactions through global metagenomics.</title>
        <authorList>
            <person name="Schulz F."/>
            <person name="Roux S."/>
            <person name="Paez-Espino D."/>
            <person name="Jungbluth S."/>
            <person name="Walsh D.A."/>
            <person name="Denef V.J."/>
            <person name="McMahon K.D."/>
            <person name="Konstantinidis K.T."/>
            <person name="Eloe-Fadrosh E.A."/>
            <person name="Kyrpides N.C."/>
            <person name="Woyke T."/>
        </authorList>
    </citation>
    <scope>NUCLEOTIDE SEQUENCE</scope>
    <source>
        <strain evidence="1">GVMAG-M-3300023184-13</strain>
    </source>
</reference>